<dbReference type="Proteomes" id="UP000712600">
    <property type="component" value="Unassembled WGS sequence"/>
</dbReference>
<accession>A0A8S9PBL4</accession>
<name>A0A8S9PBL4_BRACR</name>
<evidence type="ECO:0000313" key="2">
    <source>
        <dbReference type="EMBL" id="KAF3510732.1"/>
    </source>
</evidence>
<dbReference type="EMBL" id="QGKX02001521">
    <property type="protein sequence ID" value="KAF3510732.1"/>
    <property type="molecule type" value="Genomic_DNA"/>
</dbReference>
<feature type="region of interest" description="Disordered" evidence="1">
    <location>
        <begin position="54"/>
        <end position="78"/>
    </location>
</feature>
<dbReference type="AlphaFoldDB" id="A0A8S9PBL4"/>
<comment type="caution">
    <text evidence="2">The sequence shown here is derived from an EMBL/GenBank/DDBJ whole genome shotgun (WGS) entry which is preliminary data.</text>
</comment>
<organism evidence="2 3">
    <name type="scientific">Brassica cretica</name>
    <name type="common">Mustard</name>
    <dbReference type="NCBI Taxonomy" id="69181"/>
    <lineage>
        <taxon>Eukaryota</taxon>
        <taxon>Viridiplantae</taxon>
        <taxon>Streptophyta</taxon>
        <taxon>Embryophyta</taxon>
        <taxon>Tracheophyta</taxon>
        <taxon>Spermatophyta</taxon>
        <taxon>Magnoliopsida</taxon>
        <taxon>eudicotyledons</taxon>
        <taxon>Gunneridae</taxon>
        <taxon>Pentapetalae</taxon>
        <taxon>rosids</taxon>
        <taxon>malvids</taxon>
        <taxon>Brassicales</taxon>
        <taxon>Brassicaceae</taxon>
        <taxon>Brassiceae</taxon>
        <taxon>Brassica</taxon>
    </lineage>
</organism>
<reference evidence="2" key="1">
    <citation type="submission" date="2019-12" db="EMBL/GenBank/DDBJ databases">
        <title>Genome sequencing and annotation of Brassica cretica.</title>
        <authorList>
            <person name="Studholme D.J."/>
            <person name="Sarris P."/>
        </authorList>
    </citation>
    <scope>NUCLEOTIDE SEQUENCE</scope>
    <source>
        <strain evidence="2">PFS-109/04</strain>
        <tissue evidence="2">Leaf</tissue>
    </source>
</reference>
<proteinExistence type="predicted"/>
<evidence type="ECO:0000256" key="1">
    <source>
        <dbReference type="SAM" id="MobiDB-lite"/>
    </source>
</evidence>
<evidence type="ECO:0000313" key="3">
    <source>
        <dbReference type="Proteomes" id="UP000712600"/>
    </source>
</evidence>
<protein>
    <submittedName>
        <fullName evidence="2">Uncharacterized protein</fullName>
    </submittedName>
</protein>
<sequence length="126" mass="12809">MMQGFSNKYLDLQLAPTALAPTALAPSALAPTALAPSALAPTALAPTVGRQSSVSKIMAHSVSPSGDESPPTEAAPTAAAFADTKLERMAQQDVVQKATNEQLATIAAILAPLDGNSEDPATTVRK</sequence>
<gene>
    <name evidence="2" type="ORF">F2Q69_00010126</name>
</gene>